<dbReference type="EMBL" id="JAHLQT010001665">
    <property type="protein sequence ID" value="KAG7177841.1"/>
    <property type="molecule type" value="Genomic_DNA"/>
</dbReference>
<evidence type="ECO:0000313" key="1">
    <source>
        <dbReference type="EMBL" id="KAG7177841.1"/>
    </source>
</evidence>
<protein>
    <submittedName>
        <fullName evidence="1">Putative heat shock protein cognate 5-like</fullName>
    </submittedName>
</protein>
<organism evidence="1 2">
    <name type="scientific">Homarus americanus</name>
    <name type="common">American lobster</name>
    <dbReference type="NCBI Taxonomy" id="6706"/>
    <lineage>
        <taxon>Eukaryota</taxon>
        <taxon>Metazoa</taxon>
        <taxon>Ecdysozoa</taxon>
        <taxon>Arthropoda</taxon>
        <taxon>Crustacea</taxon>
        <taxon>Multicrustacea</taxon>
        <taxon>Malacostraca</taxon>
        <taxon>Eumalacostraca</taxon>
        <taxon>Eucarida</taxon>
        <taxon>Decapoda</taxon>
        <taxon>Pleocyemata</taxon>
        <taxon>Astacidea</taxon>
        <taxon>Nephropoidea</taxon>
        <taxon>Nephropidae</taxon>
        <taxon>Homarus</taxon>
    </lineage>
</organism>
<dbReference type="AlphaFoldDB" id="A0A8J5TLM2"/>
<proteinExistence type="predicted"/>
<comment type="caution">
    <text evidence="1">The sequence shown here is derived from an EMBL/GenBank/DDBJ whole genome shotgun (WGS) entry which is preliminary data.</text>
</comment>
<sequence>MISKARLLATNLCALNTKKNVAQLVQQTSAQSLVARRDVFNMQTRYK</sequence>
<reference evidence="1" key="1">
    <citation type="journal article" date="2021" name="Sci. Adv.">
        <title>The American lobster genome reveals insights on longevity, neural, and immune adaptations.</title>
        <authorList>
            <person name="Polinski J.M."/>
            <person name="Zimin A.V."/>
            <person name="Clark K.F."/>
            <person name="Kohn A.B."/>
            <person name="Sadowski N."/>
            <person name="Timp W."/>
            <person name="Ptitsyn A."/>
            <person name="Khanna P."/>
            <person name="Romanova D.Y."/>
            <person name="Williams P."/>
            <person name="Greenwood S.J."/>
            <person name="Moroz L.L."/>
            <person name="Walt D.R."/>
            <person name="Bodnar A.G."/>
        </authorList>
    </citation>
    <scope>NUCLEOTIDE SEQUENCE</scope>
    <source>
        <strain evidence="1">GMGI-L3</strain>
    </source>
</reference>
<dbReference type="Proteomes" id="UP000747542">
    <property type="component" value="Unassembled WGS sequence"/>
</dbReference>
<keyword evidence="1" id="KW-0346">Stress response</keyword>
<name>A0A8J5TLM2_HOMAM</name>
<gene>
    <name evidence="1" type="ORF">Hamer_G020907</name>
</gene>
<evidence type="ECO:0000313" key="2">
    <source>
        <dbReference type="Proteomes" id="UP000747542"/>
    </source>
</evidence>
<accession>A0A8J5TLM2</accession>
<keyword evidence="2" id="KW-1185">Reference proteome</keyword>